<keyword evidence="3" id="KW-1185">Reference proteome</keyword>
<proteinExistence type="predicted"/>
<evidence type="ECO:0000313" key="3">
    <source>
        <dbReference type="Proteomes" id="UP000093954"/>
    </source>
</evidence>
<organism evidence="2 3">
    <name type="scientific">Clostridium ragsdalei P11</name>
    <dbReference type="NCBI Taxonomy" id="1353534"/>
    <lineage>
        <taxon>Bacteria</taxon>
        <taxon>Bacillati</taxon>
        <taxon>Bacillota</taxon>
        <taxon>Clostridia</taxon>
        <taxon>Eubacteriales</taxon>
        <taxon>Clostridiaceae</taxon>
        <taxon>Clostridium</taxon>
    </lineage>
</organism>
<dbReference type="Proteomes" id="UP000093954">
    <property type="component" value="Unassembled WGS sequence"/>
</dbReference>
<evidence type="ECO:0000313" key="2">
    <source>
        <dbReference type="EMBL" id="OBR96526.1"/>
    </source>
</evidence>
<dbReference type="EMBL" id="LROS01000004">
    <property type="protein sequence ID" value="OBR96526.1"/>
    <property type="molecule type" value="Genomic_DNA"/>
</dbReference>
<evidence type="ECO:0000259" key="1">
    <source>
        <dbReference type="Pfam" id="PF12724"/>
    </source>
</evidence>
<comment type="caution">
    <text evidence="2">The sequence shown here is derived from an EMBL/GenBank/DDBJ whole genome shotgun (WGS) entry which is preliminary data.</text>
</comment>
<feature type="domain" description="Flavodoxin" evidence="1">
    <location>
        <begin position="8"/>
        <end position="93"/>
    </location>
</feature>
<dbReference type="SUPFAM" id="SSF52218">
    <property type="entry name" value="Flavoproteins"/>
    <property type="match status" value="1"/>
</dbReference>
<dbReference type="RefSeq" id="WP_065076829.1">
    <property type="nucleotide sequence ID" value="NZ_LROS01000004.1"/>
</dbReference>
<dbReference type="Gene3D" id="3.40.50.360">
    <property type="match status" value="1"/>
</dbReference>
<sequence length="129" mass="14133">MIINSAAMIYFSPTGTTKKVINFIVAGMGIDNNRLIDITSPKIRNLNSYIISEDIILIGVPVYATHIPKIVEPFLRSLKGNNKPVVLITLYGNMDNGVALNELYSIAKDSEFKVVAVGSFIGEHSFSTE</sequence>
<protein>
    <submittedName>
        <fullName evidence="2">Flavodoxin</fullName>
    </submittedName>
</protein>
<dbReference type="Pfam" id="PF12724">
    <property type="entry name" value="Flavodoxin_5"/>
    <property type="match status" value="1"/>
</dbReference>
<dbReference type="InterPro" id="IPR029039">
    <property type="entry name" value="Flavoprotein-like_sf"/>
</dbReference>
<reference evidence="2 3" key="1">
    <citation type="journal article" date="2012" name="Front. Microbiol.">
        <title>Draft Genome Sequence of the Virulent Strain 01-B526 of the Fish Pathogen Aeromonas salmonicida.</title>
        <authorList>
            <person name="Charette S.J."/>
            <person name="Brochu F."/>
            <person name="Boyle B."/>
            <person name="Filion G."/>
            <person name="Tanaka K.H."/>
            <person name="Derome N."/>
        </authorList>
    </citation>
    <scope>NUCLEOTIDE SEQUENCE [LARGE SCALE GENOMIC DNA]</scope>
    <source>
        <strain evidence="2 3">P11</strain>
    </source>
</reference>
<name>A0A1A6B2F4_9CLOT</name>
<accession>A0A1A6B2F4</accession>
<dbReference type="AlphaFoldDB" id="A0A1A6B2F4"/>
<dbReference type="InterPro" id="IPR026816">
    <property type="entry name" value="Flavodoxin_dom"/>
</dbReference>
<dbReference type="PATRIC" id="fig|1353534.3.peg.409"/>
<gene>
    <name evidence="2" type="ORF">CLRAG_03960</name>
</gene>